<proteinExistence type="predicted"/>
<sequence length="26" mass="3211">MIFCGLFYLILWFHSLMFDIHVFFGL</sequence>
<feature type="transmembrane region" description="Helical" evidence="1">
    <location>
        <begin position="6"/>
        <end position="24"/>
    </location>
</feature>
<name>A0A2P2NR49_RHIMU</name>
<keyword evidence="1" id="KW-0812">Transmembrane</keyword>
<organism evidence="2">
    <name type="scientific">Rhizophora mucronata</name>
    <name type="common">Asiatic mangrove</name>
    <dbReference type="NCBI Taxonomy" id="61149"/>
    <lineage>
        <taxon>Eukaryota</taxon>
        <taxon>Viridiplantae</taxon>
        <taxon>Streptophyta</taxon>
        <taxon>Embryophyta</taxon>
        <taxon>Tracheophyta</taxon>
        <taxon>Spermatophyta</taxon>
        <taxon>Magnoliopsida</taxon>
        <taxon>eudicotyledons</taxon>
        <taxon>Gunneridae</taxon>
        <taxon>Pentapetalae</taxon>
        <taxon>rosids</taxon>
        <taxon>fabids</taxon>
        <taxon>Malpighiales</taxon>
        <taxon>Rhizophoraceae</taxon>
        <taxon>Rhizophora</taxon>
    </lineage>
</organism>
<keyword evidence="1" id="KW-0472">Membrane</keyword>
<protein>
    <submittedName>
        <fullName evidence="2">Uncharacterized protein</fullName>
    </submittedName>
</protein>
<keyword evidence="1" id="KW-1133">Transmembrane helix</keyword>
<dbReference type="AlphaFoldDB" id="A0A2P2NR49"/>
<accession>A0A2P2NR49</accession>
<evidence type="ECO:0000313" key="2">
    <source>
        <dbReference type="EMBL" id="MBX44967.1"/>
    </source>
</evidence>
<evidence type="ECO:0000256" key="1">
    <source>
        <dbReference type="SAM" id="Phobius"/>
    </source>
</evidence>
<dbReference type="EMBL" id="GGEC01064483">
    <property type="protein sequence ID" value="MBX44967.1"/>
    <property type="molecule type" value="Transcribed_RNA"/>
</dbReference>
<reference evidence="2" key="1">
    <citation type="submission" date="2018-02" db="EMBL/GenBank/DDBJ databases">
        <title>Rhizophora mucronata_Transcriptome.</title>
        <authorList>
            <person name="Meera S.P."/>
            <person name="Sreeshan A."/>
            <person name="Augustine A."/>
        </authorList>
    </citation>
    <scope>NUCLEOTIDE SEQUENCE</scope>
    <source>
        <tissue evidence="2">Leaf</tissue>
    </source>
</reference>